<feature type="region of interest" description="Disordered" evidence="1">
    <location>
        <begin position="27"/>
        <end position="85"/>
    </location>
</feature>
<evidence type="ECO:0000313" key="3">
    <source>
        <dbReference type="Proteomes" id="UP000306102"/>
    </source>
</evidence>
<sequence length="189" mass="21812">MSDIDGNIIRNIIRPITEGLLSRGVQLHQTRKMKRPLRSRQENSSSFDLKRKMKQATTRVRQAQRKSSPSSDDRPNRRYPIKDDNENEPVGLSLFLQLENELSDLSINSGIRTYAYFMYHNRLFDNRNYRYNMIHKSWDYSMAQVHAGGPILALELASDHGPLLIGVKKFNVLFPLKGVITPEVVVQDV</sequence>
<proteinExistence type="predicted"/>
<dbReference type="AlphaFoldDB" id="A0A4S4EC94"/>
<organism evidence="2 3">
    <name type="scientific">Camellia sinensis var. sinensis</name>
    <name type="common">China tea</name>
    <dbReference type="NCBI Taxonomy" id="542762"/>
    <lineage>
        <taxon>Eukaryota</taxon>
        <taxon>Viridiplantae</taxon>
        <taxon>Streptophyta</taxon>
        <taxon>Embryophyta</taxon>
        <taxon>Tracheophyta</taxon>
        <taxon>Spermatophyta</taxon>
        <taxon>Magnoliopsida</taxon>
        <taxon>eudicotyledons</taxon>
        <taxon>Gunneridae</taxon>
        <taxon>Pentapetalae</taxon>
        <taxon>asterids</taxon>
        <taxon>Ericales</taxon>
        <taxon>Theaceae</taxon>
        <taxon>Camellia</taxon>
    </lineage>
</organism>
<gene>
    <name evidence="2" type="ORF">TEA_003908</name>
</gene>
<evidence type="ECO:0000313" key="2">
    <source>
        <dbReference type="EMBL" id="THG13859.1"/>
    </source>
</evidence>
<accession>A0A4S4EC94</accession>
<dbReference type="EMBL" id="SDRB02005666">
    <property type="protein sequence ID" value="THG13859.1"/>
    <property type="molecule type" value="Genomic_DNA"/>
</dbReference>
<feature type="compositionally biased region" description="Basic and acidic residues" evidence="1">
    <location>
        <begin position="71"/>
        <end position="84"/>
    </location>
</feature>
<protein>
    <submittedName>
        <fullName evidence="2">Uncharacterized protein</fullName>
    </submittedName>
</protein>
<name>A0A4S4EC94_CAMSN</name>
<evidence type="ECO:0000256" key="1">
    <source>
        <dbReference type="SAM" id="MobiDB-lite"/>
    </source>
</evidence>
<dbReference type="Proteomes" id="UP000306102">
    <property type="component" value="Unassembled WGS sequence"/>
</dbReference>
<keyword evidence="3" id="KW-1185">Reference proteome</keyword>
<reference evidence="2 3" key="1">
    <citation type="journal article" date="2018" name="Proc. Natl. Acad. Sci. U.S.A.">
        <title>Draft genome sequence of Camellia sinensis var. sinensis provides insights into the evolution of the tea genome and tea quality.</title>
        <authorList>
            <person name="Wei C."/>
            <person name="Yang H."/>
            <person name="Wang S."/>
            <person name="Zhao J."/>
            <person name="Liu C."/>
            <person name="Gao L."/>
            <person name="Xia E."/>
            <person name="Lu Y."/>
            <person name="Tai Y."/>
            <person name="She G."/>
            <person name="Sun J."/>
            <person name="Cao H."/>
            <person name="Tong W."/>
            <person name="Gao Q."/>
            <person name="Li Y."/>
            <person name="Deng W."/>
            <person name="Jiang X."/>
            <person name="Wang W."/>
            <person name="Chen Q."/>
            <person name="Zhang S."/>
            <person name="Li H."/>
            <person name="Wu J."/>
            <person name="Wang P."/>
            <person name="Li P."/>
            <person name="Shi C."/>
            <person name="Zheng F."/>
            <person name="Jian J."/>
            <person name="Huang B."/>
            <person name="Shan D."/>
            <person name="Shi M."/>
            <person name="Fang C."/>
            <person name="Yue Y."/>
            <person name="Li F."/>
            <person name="Li D."/>
            <person name="Wei S."/>
            <person name="Han B."/>
            <person name="Jiang C."/>
            <person name="Yin Y."/>
            <person name="Xia T."/>
            <person name="Zhang Z."/>
            <person name="Bennetzen J.L."/>
            <person name="Zhao S."/>
            <person name="Wan X."/>
        </authorList>
    </citation>
    <scope>NUCLEOTIDE SEQUENCE [LARGE SCALE GENOMIC DNA]</scope>
    <source>
        <strain evidence="3">cv. Shuchazao</strain>
        <tissue evidence="2">Leaf</tissue>
    </source>
</reference>
<feature type="compositionally biased region" description="Basic residues" evidence="1">
    <location>
        <begin position="29"/>
        <end position="38"/>
    </location>
</feature>
<comment type="caution">
    <text evidence="2">The sequence shown here is derived from an EMBL/GenBank/DDBJ whole genome shotgun (WGS) entry which is preliminary data.</text>
</comment>